<dbReference type="GO" id="GO:0005829">
    <property type="term" value="C:cytosol"/>
    <property type="evidence" value="ECO:0007669"/>
    <property type="project" value="TreeGrafter"/>
</dbReference>
<dbReference type="GeneID" id="25569944"/>
<dbReference type="InterPro" id="IPR038765">
    <property type="entry name" value="Papain-like_cys_pep_sf"/>
</dbReference>
<dbReference type="Gene3D" id="3.90.70.10">
    <property type="entry name" value="Cysteine proteinases"/>
    <property type="match status" value="1"/>
</dbReference>
<accession>A0A0L0DIA6</accession>
<dbReference type="PANTHER" id="PTHR24006">
    <property type="entry name" value="UBIQUITIN CARBOXYL-TERMINAL HYDROLASE"/>
    <property type="match status" value="1"/>
</dbReference>
<keyword evidence="1" id="KW-0175">Coiled coil</keyword>
<dbReference type="OMA" id="NAYITEY"/>
<reference evidence="4 5" key="1">
    <citation type="submission" date="2010-05" db="EMBL/GenBank/DDBJ databases">
        <title>The Genome Sequence of Thecamonas trahens ATCC 50062.</title>
        <authorList>
            <consortium name="The Broad Institute Genome Sequencing Platform"/>
            <person name="Russ C."/>
            <person name="Cuomo C."/>
            <person name="Shea T."/>
            <person name="Young S.K."/>
            <person name="Zeng Q."/>
            <person name="Koehrsen M."/>
            <person name="Haas B."/>
            <person name="Borodovsky M."/>
            <person name="Guigo R."/>
            <person name="Alvarado L."/>
            <person name="Berlin A."/>
            <person name="Bochicchio J."/>
            <person name="Borenstein D."/>
            <person name="Chapman S."/>
            <person name="Chen Z."/>
            <person name="Freedman E."/>
            <person name="Gellesch M."/>
            <person name="Goldberg J."/>
            <person name="Griggs A."/>
            <person name="Gujja S."/>
            <person name="Heilman E."/>
            <person name="Heiman D."/>
            <person name="Hepburn T."/>
            <person name="Howarth C."/>
            <person name="Jen D."/>
            <person name="Larson L."/>
            <person name="Mehta T."/>
            <person name="Park D."/>
            <person name="Pearson M."/>
            <person name="Roberts A."/>
            <person name="Saif S."/>
            <person name="Shenoy N."/>
            <person name="Sisk P."/>
            <person name="Stolte C."/>
            <person name="Sykes S."/>
            <person name="Thomson T."/>
            <person name="Walk T."/>
            <person name="White J."/>
            <person name="Yandava C."/>
            <person name="Burger G."/>
            <person name="Gray M.W."/>
            <person name="Holland P.W.H."/>
            <person name="King N."/>
            <person name="Lang F.B.F."/>
            <person name="Roger A.J."/>
            <person name="Ruiz-Trillo I."/>
            <person name="Lander E."/>
            <person name="Nusbaum C."/>
        </authorList>
    </citation>
    <scope>NUCLEOTIDE SEQUENCE [LARGE SCALE GENOMIC DNA]</scope>
    <source>
        <strain evidence="4 5">ATCC 50062</strain>
    </source>
</reference>
<dbReference type="OrthoDB" id="420187at2759"/>
<gene>
    <name evidence="4" type="ORF">AMSG_12029</name>
</gene>
<dbReference type="PROSITE" id="PS50235">
    <property type="entry name" value="USP_3"/>
    <property type="match status" value="1"/>
</dbReference>
<feature type="region of interest" description="Disordered" evidence="2">
    <location>
        <begin position="1151"/>
        <end position="1171"/>
    </location>
</feature>
<dbReference type="SUPFAM" id="SSF54001">
    <property type="entry name" value="Cysteine proteinases"/>
    <property type="match status" value="1"/>
</dbReference>
<name>A0A0L0DIA6_THETB</name>
<dbReference type="InterPro" id="IPR050164">
    <property type="entry name" value="Peptidase_C19"/>
</dbReference>
<dbReference type="InterPro" id="IPR001394">
    <property type="entry name" value="Peptidase_C19_UCH"/>
</dbReference>
<organism evidence="4 5">
    <name type="scientific">Thecamonas trahens ATCC 50062</name>
    <dbReference type="NCBI Taxonomy" id="461836"/>
    <lineage>
        <taxon>Eukaryota</taxon>
        <taxon>Apusozoa</taxon>
        <taxon>Apusomonadida</taxon>
        <taxon>Apusomonadidae</taxon>
        <taxon>Thecamonas</taxon>
    </lineage>
</organism>
<sequence>MVHLKRFEFDFELLRRMKVNSVFEFPLDLNLKDWTKEGIELREALESAREANEDLDAIRASLAHTFRPDDYYQYELAGIIVHMGTADSGHYYTFVKERTVDGEWFRFNDTNVDPFNPSDIPVAAFGGTEYTTSWDPNLRKNVPHVTQKSYSAYMLLYERSAKYECAEPVMDNDDDDGTAAAAAKSASLDVDPLDAEAAAAGLDPVAVARAAVQPLEPAPVLSRDEAAALVRDDIFQECWQQNMTFLSQKNVFDPNFFEFLSQLVHMAQADDAAPADVARAAQLGTVFVVEVLLHAKDKASLGSWMDVLTALYTKHLPSARWFLAELVVNPRWRVQILLHCTVPEARRALRALIVAALEAVASDELERGVFGAPGVPPELVAEPNASRLAQTEADEAYLGADIAGDVALMPHVQGSGSLAVRFFDALLLHIGELPMHWRHFEQYFEVLAAFVSLSPLAAAAAAEREVVGRLVSFFLEDQSPFRPPPPDGEKVRLMGEKFRPPALAAMVETIDVLAGSVVLDEVDSEDAIVNAGGGDELYLSDFSYSMLFNEQFVTKALMDNVATPQISQLVVTLCKDSIPRTRKYTQMLVTGLAVVAADEVGPYYTLLAAMVAMDDSVRAERGDIVMSGLVAAIDSQLPMMHNGYLLIRGLVALASAEAGVRGWLASHRDEWVESWLMAAPYEAQRAEAEALLLVTLPGIREQLVAGWVDGGFDTRLPGSARDRNGSYDEALRSVIYSMGMDSEDGEVDSAGFFHPGGASGERGRRLAARPNVQLEATKLDAEAFTAVTETVGYLLGHLETARKYMAEHSDPLTKDGVAIESATKKYTKLVAFFRVLRMLMLRDEDKAAVFGVWPEFWKLFCDLDALNQELDDNKREMIEFWVAAAEGSPQLLAAIGSDAEVTRRMLDMFISLRPLEKFLVYNRRSLPSWYRLLWLVARASETFRNAIIFHHNFEWSIKNLYVESSSYGPVASALLLTIKELAGESPAFRTKHIQATLESGRLVSNARQVLRLLQVLLVSDADMALFCTGGGLAQVAEFIETRREASAYMDDKAFTPLAMAVGLLDQVMTFLVSPDASQTATLAGKAAATVAAEWKTRHMVLSPLVSALSSFRREETRNAVYSIALKVAAFDPELCGEELVQILYNEHESVGARGSESGLPGYTSDGDDDSLDGHPVQFDRGGRLLISASAGNFVPPDADAVRRLGKLPGPLMVQLTYRETRDLPLRALVAAYYRFVGDAVRQVLETTAYTPRILASGVRLLVTAAMETSTTPELVAPLAAQLLELWRAEPEVAVHVRAEVRFDDWAELVLTSLQGVLVESSAHALLAAVLPVAAQRFAELRFSRMINTIADKLVNLCADVQTYVQAPKKAKNLESAGRELRAVLLALGVLFETNPVIRPTFLATCTAQAEAQTLVGEARELVCQALGPELGDELVVMLEQVVLADE</sequence>
<dbReference type="Pfam" id="PF00443">
    <property type="entry name" value="UCH"/>
    <property type="match status" value="1"/>
</dbReference>
<dbReference type="STRING" id="461836.A0A0L0DIA6"/>
<dbReference type="GO" id="GO:0016579">
    <property type="term" value="P:protein deubiquitination"/>
    <property type="evidence" value="ECO:0007669"/>
    <property type="project" value="InterPro"/>
</dbReference>
<dbReference type="InterPro" id="IPR028889">
    <property type="entry name" value="USP"/>
</dbReference>
<dbReference type="GO" id="GO:0004843">
    <property type="term" value="F:cysteine-type deubiquitinase activity"/>
    <property type="evidence" value="ECO:0007669"/>
    <property type="project" value="InterPro"/>
</dbReference>
<evidence type="ECO:0000313" key="4">
    <source>
        <dbReference type="EMBL" id="KNC51053.1"/>
    </source>
</evidence>
<feature type="coiled-coil region" evidence="1">
    <location>
        <begin position="31"/>
        <end position="61"/>
    </location>
</feature>
<dbReference type="InterPro" id="IPR018200">
    <property type="entry name" value="USP_CS"/>
</dbReference>
<protein>
    <recommendedName>
        <fullName evidence="3">USP domain-containing protein</fullName>
    </recommendedName>
</protein>
<feature type="domain" description="USP" evidence="3">
    <location>
        <begin position="1"/>
        <end position="160"/>
    </location>
</feature>
<dbReference type="GO" id="GO:0005634">
    <property type="term" value="C:nucleus"/>
    <property type="evidence" value="ECO:0007669"/>
    <property type="project" value="TreeGrafter"/>
</dbReference>
<evidence type="ECO:0000259" key="3">
    <source>
        <dbReference type="PROSITE" id="PS50235"/>
    </source>
</evidence>
<evidence type="ECO:0000313" key="5">
    <source>
        <dbReference type="Proteomes" id="UP000054408"/>
    </source>
</evidence>
<evidence type="ECO:0000256" key="2">
    <source>
        <dbReference type="SAM" id="MobiDB-lite"/>
    </source>
</evidence>
<dbReference type="eggNOG" id="KOG1866">
    <property type="taxonomic scope" value="Eukaryota"/>
</dbReference>
<dbReference type="PANTHER" id="PTHR24006:SF827">
    <property type="entry name" value="UBIQUITIN CARBOXYL-TERMINAL HYDROLASE 34"/>
    <property type="match status" value="1"/>
</dbReference>
<dbReference type="EMBL" id="GL349464">
    <property type="protein sequence ID" value="KNC51053.1"/>
    <property type="molecule type" value="Genomic_DNA"/>
</dbReference>
<keyword evidence="5" id="KW-1185">Reference proteome</keyword>
<evidence type="ECO:0000256" key="1">
    <source>
        <dbReference type="SAM" id="Coils"/>
    </source>
</evidence>
<dbReference type="Proteomes" id="UP000054408">
    <property type="component" value="Unassembled WGS sequence"/>
</dbReference>
<dbReference type="PROSITE" id="PS00973">
    <property type="entry name" value="USP_2"/>
    <property type="match status" value="1"/>
</dbReference>
<proteinExistence type="predicted"/>
<dbReference type="RefSeq" id="XP_013756560.1">
    <property type="nucleotide sequence ID" value="XM_013901106.1"/>
</dbReference>
<dbReference type="InterPro" id="IPR021905">
    <property type="entry name" value="DUF3517"/>
</dbReference>
<dbReference type="Pfam" id="PF12030">
    <property type="entry name" value="DUF3517"/>
    <property type="match status" value="1"/>
</dbReference>